<comment type="caution">
    <text evidence="3">The sequence shown here is derived from an EMBL/GenBank/DDBJ whole genome shotgun (WGS) entry which is preliminary data.</text>
</comment>
<proteinExistence type="predicted"/>
<name>A0A0G0PRU2_9BACT</name>
<dbReference type="InterPro" id="IPR029063">
    <property type="entry name" value="SAM-dependent_MTases_sf"/>
</dbReference>
<dbReference type="InterPro" id="IPR001296">
    <property type="entry name" value="Glyco_trans_1"/>
</dbReference>
<evidence type="ECO:0000313" key="4">
    <source>
        <dbReference type="Proteomes" id="UP000034793"/>
    </source>
</evidence>
<dbReference type="PANTHER" id="PTHR45947:SF3">
    <property type="entry name" value="SULFOQUINOVOSYL TRANSFERASE SQD2"/>
    <property type="match status" value="1"/>
</dbReference>
<dbReference type="Proteomes" id="UP000034793">
    <property type="component" value="Unassembled WGS sequence"/>
</dbReference>
<evidence type="ECO:0000259" key="1">
    <source>
        <dbReference type="Pfam" id="PF00534"/>
    </source>
</evidence>
<dbReference type="Gene3D" id="3.40.50.150">
    <property type="entry name" value="Vaccinia Virus protein VP39"/>
    <property type="match status" value="1"/>
</dbReference>
<gene>
    <name evidence="3" type="ORF">UT61_C0065G0005</name>
</gene>
<dbReference type="EMBL" id="LBXL01000065">
    <property type="protein sequence ID" value="KKR27821.1"/>
    <property type="molecule type" value="Genomic_DNA"/>
</dbReference>
<keyword evidence="3" id="KW-0808">Transferase</keyword>
<dbReference type="SUPFAM" id="SSF53756">
    <property type="entry name" value="UDP-Glycosyltransferase/glycogen phosphorylase"/>
    <property type="match status" value="1"/>
</dbReference>
<accession>A0A0G0PRU2</accession>
<dbReference type="PANTHER" id="PTHR45947">
    <property type="entry name" value="SULFOQUINOVOSYL TRANSFERASE SQD2"/>
    <property type="match status" value="1"/>
</dbReference>
<dbReference type="AlphaFoldDB" id="A0A0G0PRU2"/>
<dbReference type="GO" id="GO:0016758">
    <property type="term" value="F:hexosyltransferase activity"/>
    <property type="evidence" value="ECO:0007669"/>
    <property type="project" value="TreeGrafter"/>
</dbReference>
<dbReference type="Pfam" id="PF00534">
    <property type="entry name" value="Glycos_transf_1"/>
    <property type="match status" value="1"/>
</dbReference>
<feature type="domain" description="Methyltransferase type 11" evidence="2">
    <location>
        <begin position="228"/>
        <end position="322"/>
    </location>
</feature>
<reference evidence="3 4" key="1">
    <citation type="journal article" date="2015" name="Nature">
        <title>rRNA introns, odd ribosomes, and small enigmatic genomes across a large radiation of phyla.</title>
        <authorList>
            <person name="Brown C.T."/>
            <person name="Hug L.A."/>
            <person name="Thomas B.C."/>
            <person name="Sharon I."/>
            <person name="Castelle C.J."/>
            <person name="Singh A."/>
            <person name="Wilkins M.J."/>
            <person name="Williams K.H."/>
            <person name="Banfield J.F."/>
        </authorList>
    </citation>
    <scope>NUCLEOTIDE SEQUENCE [LARGE SCALE GENOMIC DNA]</scope>
</reference>
<dbReference type="CDD" id="cd03801">
    <property type="entry name" value="GT4_PimA-like"/>
    <property type="match status" value="1"/>
</dbReference>
<dbReference type="InterPro" id="IPR050194">
    <property type="entry name" value="Glycosyltransferase_grp1"/>
</dbReference>
<dbReference type="Gene3D" id="3.40.50.2000">
    <property type="entry name" value="Glycogen Phosphorylase B"/>
    <property type="match status" value="1"/>
</dbReference>
<sequence>MRSRKSLKLLQVGTLNPQKNPRVSLAVLERLRAKGIDTKLTFVGDGPERVGLEKKCRRLNLESYAVFTGYVENKDLGHYYKKCDLVLMPGTRETFSTVPLEALIYAKPSIISDDSGLTEVLSEYCMFVKPTVGNVYRKILDFIKNGKKYELRGQKGRVWIKKNLTWERYAKDFLSTLEEEQVLPEVYSKSYFDIHHEHPRSDYLYSERKNRIARGIEYLEPRPREKILDLGCGNGEVSQVISDSGAFVWGVDYSIEAIALAKERRAKNADFSVSDAERLSFRDNYFDKVICLDVFEHIYPHKLEKVLLEVKRVLKPGGRFVVATSPNSFYLGPFMSIAKKLLKIKQFESEEYHVNVFNYFRLKKLFKGFKGKKSITLTNDGHFYFSSRIAMNSNIPGWVKFAAKLVDYLFENPISEKIILLSPLKIFLAHDLWAVVKLKDNG</sequence>
<feature type="domain" description="Glycosyl transferase family 1" evidence="1">
    <location>
        <begin position="5"/>
        <end position="157"/>
    </location>
</feature>
<evidence type="ECO:0000259" key="2">
    <source>
        <dbReference type="Pfam" id="PF08241"/>
    </source>
</evidence>
<dbReference type="CDD" id="cd02440">
    <property type="entry name" value="AdoMet_MTases"/>
    <property type="match status" value="1"/>
</dbReference>
<organism evidence="3 4">
    <name type="scientific">Candidatus Woesebacteria bacterium GW2011_GWA1_39_8</name>
    <dbReference type="NCBI Taxonomy" id="1618552"/>
    <lineage>
        <taxon>Bacteria</taxon>
        <taxon>Candidatus Woeseibacteriota</taxon>
    </lineage>
</organism>
<dbReference type="SUPFAM" id="SSF53335">
    <property type="entry name" value="S-adenosyl-L-methionine-dependent methyltransferases"/>
    <property type="match status" value="1"/>
</dbReference>
<evidence type="ECO:0000313" key="3">
    <source>
        <dbReference type="EMBL" id="KKR27821.1"/>
    </source>
</evidence>
<dbReference type="InterPro" id="IPR013216">
    <property type="entry name" value="Methyltransf_11"/>
</dbReference>
<protein>
    <submittedName>
        <fullName evidence="3">Glycosyl transferase group 1</fullName>
    </submittedName>
</protein>
<dbReference type="GO" id="GO:0008757">
    <property type="term" value="F:S-adenosylmethionine-dependent methyltransferase activity"/>
    <property type="evidence" value="ECO:0007669"/>
    <property type="project" value="InterPro"/>
</dbReference>
<dbReference type="Pfam" id="PF08241">
    <property type="entry name" value="Methyltransf_11"/>
    <property type="match status" value="1"/>
</dbReference>